<dbReference type="PANTHER" id="PTHR21207">
    <property type="entry name" value="PARKIN COREGULATED GENE PROTEIN PARK2 COREGULATED"/>
    <property type="match status" value="1"/>
</dbReference>
<feature type="region of interest" description="Disordered" evidence="1">
    <location>
        <begin position="43"/>
        <end position="79"/>
    </location>
</feature>
<sequence length="269" mass="30740">MPRRECQNHEPSLRRVTFRSASPKPPGRNFVVENRTTIRHKTPSTTIRDVPPFSVQTRQKNTKAEGLPRSRSQSVDQKTTSDYKNFKSYYENGMLPIRISYRSKAETIWTGNPAEFTSEQLTKIIKMLVVGLPLTEPPYRMIAYNAFNYLLNMPVDPEILLDTMSDIVTALRKCLESTDDSKKHEGIDLTMKLTKIPPCAFALVGYYRRLLPPLRKMRYGGFNGFLPPSNGNLDYSIDLLLKTLEETGGPHAFINIKYVLPTYQSQTKS</sequence>
<organism evidence="2 3">
    <name type="scientific">Steinernema hermaphroditum</name>
    <dbReference type="NCBI Taxonomy" id="289476"/>
    <lineage>
        <taxon>Eukaryota</taxon>
        <taxon>Metazoa</taxon>
        <taxon>Ecdysozoa</taxon>
        <taxon>Nematoda</taxon>
        <taxon>Chromadorea</taxon>
        <taxon>Rhabditida</taxon>
        <taxon>Tylenchina</taxon>
        <taxon>Panagrolaimomorpha</taxon>
        <taxon>Strongyloidoidea</taxon>
        <taxon>Steinernematidae</taxon>
        <taxon>Steinernema</taxon>
    </lineage>
</organism>
<dbReference type="PANTHER" id="PTHR21207:SF2">
    <property type="entry name" value="PARKIN COREGULATED GENE PROTEIN"/>
    <property type="match status" value="1"/>
</dbReference>
<dbReference type="GO" id="GO:0030544">
    <property type="term" value="F:Hsp70 protein binding"/>
    <property type="evidence" value="ECO:0007669"/>
    <property type="project" value="TreeGrafter"/>
</dbReference>
<evidence type="ECO:0000313" key="2">
    <source>
        <dbReference type="EMBL" id="KAK0393063.1"/>
    </source>
</evidence>
<dbReference type="Pfam" id="PF10274">
    <property type="entry name" value="ParcG"/>
    <property type="match status" value="1"/>
</dbReference>
<accession>A0AA39LDA1</accession>
<keyword evidence="3" id="KW-1185">Reference proteome</keyword>
<comment type="caution">
    <text evidence="2">The sequence shown here is derived from an EMBL/GenBank/DDBJ whole genome shotgun (WGS) entry which is preliminary data.</text>
</comment>
<protein>
    <submittedName>
        <fullName evidence="2">Uncharacterized protein</fullName>
    </submittedName>
</protein>
<dbReference type="GO" id="GO:0051879">
    <property type="term" value="F:Hsp90 protein binding"/>
    <property type="evidence" value="ECO:0007669"/>
    <property type="project" value="TreeGrafter"/>
</dbReference>
<name>A0AA39LDA1_9BILA</name>
<reference evidence="2" key="1">
    <citation type="submission" date="2023-06" db="EMBL/GenBank/DDBJ databases">
        <title>Genomic analysis of the entomopathogenic nematode Steinernema hermaphroditum.</title>
        <authorList>
            <person name="Schwarz E.M."/>
            <person name="Heppert J.K."/>
            <person name="Baniya A."/>
            <person name="Schwartz H.T."/>
            <person name="Tan C.-H."/>
            <person name="Antoshechkin I."/>
            <person name="Sternberg P.W."/>
            <person name="Goodrich-Blair H."/>
            <person name="Dillman A.R."/>
        </authorList>
    </citation>
    <scope>NUCLEOTIDE SEQUENCE</scope>
    <source>
        <strain evidence="2">PS9179</strain>
        <tissue evidence="2">Whole animal</tissue>
    </source>
</reference>
<dbReference type="InterPro" id="IPR019399">
    <property type="entry name" value="Parkin_co-regulated_protein"/>
</dbReference>
<gene>
    <name evidence="2" type="ORF">QR680_000037</name>
</gene>
<dbReference type="EMBL" id="JAUCMV010000005">
    <property type="protein sequence ID" value="KAK0393063.1"/>
    <property type="molecule type" value="Genomic_DNA"/>
</dbReference>
<proteinExistence type="predicted"/>
<dbReference type="Proteomes" id="UP001175271">
    <property type="component" value="Unassembled WGS sequence"/>
</dbReference>
<evidence type="ECO:0000313" key="3">
    <source>
        <dbReference type="Proteomes" id="UP001175271"/>
    </source>
</evidence>
<dbReference type="AlphaFoldDB" id="A0AA39LDA1"/>
<evidence type="ECO:0000256" key="1">
    <source>
        <dbReference type="SAM" id="MobiDB-lite"/>
    </source>
</evidence>